<dbReference type="AlphaFoldDB" id="A0A1T5LRK4"/>
<proteinExistence type="predicted"/>
<dbReference type="STRING" id="526729.SAMN04324258_3742"/>
<accession>A0A1T5LRK4</accession>
<dbReference type="Proteomes" id="UP000189777">
    <property type="component" value="Unassembled WGS sequence"/>
</dbReference>
<reference evidence="1 2" key="1">
    <citation type="submission" date="2017-02" db="EMBL/GenBank/DDBJ databases">
        <authorList>
            <person name="Peterson S.W."/>
        </authorList>
    </citation>
    <scope>NUCLEOTIDE SEQUENCE [LARGE SCALE GENOMIC DNA]</scope>
    <source>
        <strain evidence="1 2">DSM 21481</strain>
    </source>
</reference>
<keyword evidence="2" id="KW-1185">Reference proteome</keyword>
<dbReference type="OrthoDB" id="954305at2"/>
<gene>
    <name evidence="1" type="ORF">SAMN04324258_3742</name>
</gene>
<organism evidence="1 2">
    <name type="scientific">Krasilnikoviella flava</name>
    <dbReference type="NCBI Taxonomy" id="526729"/>
    <lineage>
        <taxon>Bacteria</taxon>
        <taxon>Bacillati</taxon>
        <taxon>Actinomycetota</taxon>
        <taxon>Actinomycetes</taxon>
        <taxon>Micrococcales</taxon>
        <taxon>Promicromonosporaceae</taxon>
        <taxon>Krasilnikoviella</taxon>
    </lineage>
</organism>
<sequence>MVTLDDAARAAAALPDVTETTTFRNRAWAVSGRVFTWVRPFSKADLRRFGDDPVPDGPILAVVVDDLGEKEAVLAARPETLTIPHLDGVAVVLVRLDAVDATALRELLVDAWLAKAPRSLAEAHRDLLG</sequence>
<dbReference type="Pfam" id="PF04237">
    <property type="entry name" value="YjbR"/>
    <property type="match status" value="1"/>
</dbReference>
<evidence type="ECO:0000313" key="1">
    <source>
        <dbReference type="EMBL" id="SKC78168.1"/>
    </source>
</evidence>
<dbReference type="RefSeq" id="WP_079576096.1">
    <property type="nucleotide sequence ID" value="NZ_FUZQ01000007.1"/>
</dbReference>
<dbReference type="InterPro" id="IPR058532">
    <property type="entry name" value="YjbR/MT2646/Rv2570-like"/>
</dbReference>
<dbReference type="EMBL" id="FUZQ01000007">
    <property type="protein sequence ID" value="SKC78168.1"/>
    <property type="molecule type" value="Genomic_DNA"/>
</dbReference>
<protein>
    <recommendedName>
        <fullName evidence="3">YjbR protein</fullName>
    </recommendedName>
</protein>
<evidence type="ECO:0000313" key="2">
    <source>
        <dbReference type="Proteomes" id="UP000189777"/>
    </source>
</evidence>
<name>A0A1T5LRK4_9MICO</name>
<evidence type="ECO:0008006" key="3">
    <source>
        <dbReference type="Google" id="ProtNLM"/>
    </source>
</evidence>